<dbReference type="NCBIfam" id="NF001381">
    <property type="entry name" value="PRK00279.1-3"/>
    <property type="match status" value="1"/>
</dbReference>
<feature type="binding site" evidence="5">
    <location>
        <position position="171"/>
    </location>
    <ligand>
        <name>AMP</name>
        <dbReference type="ChEBI" id="CHEBI:456215"/>
    </ligand>
</feature>
<dbReference type="GO" id="GO:0005737">
    <property type="term" value="C:cytoplasm"/>
    <property type="evidence" value="ECO:0007669"/>
    <property type="project" value="UniProtKB-SubCell"/>
</dbReference>
<protein>
    <recommendedName>
        <fullName evidence="5 7">Adenylate kinase</fullName>
        <shortName evidence="5">AK</shortName>
        <ecNumber evidence="5 7">2.7.4.3</ecNumber>
    </recommendedName>
    <alternativeName>
        <fullName evidence="5">ATP-AMP transphosphorylase</fullName>
    </alternativeName>
    <alternativeName>
        <fullName evidence="5">ATP:AMP phosphotransferase</fullName>
    </alternativeName>
    <alternativeName>
        <fullName evidence="5">Adenylate monophosphate kinase</fullName>
    </alternativeName>
</protein>
<dbReference type="GO" id="GO:0008270">
    <property type="term" value="F:zinc ion binding"/>
    <property type="evidence" value="ECO:0007669"/>
    <property type="project" value="UniProtKB-UniRule"/>
</dbReference>
<evidence type="ECO:0000256" key="1">
    <source>
        <dbReference type="ARBA" id="ARBA00022679"/>
    </source>
</evidence>
<feature type="binding site" evidence="5">
    <location>
        <position position="150"/>
    </location>
    <ligand>
        <name>Zn(2+)</name>
        <dbReference type="ChEBI" id="CHEBI:29105"/>
        <note>structural</note>
    </ligand>
</feature>
<feature type="domain" description="Adenylate kinase active site lid" evidence="9">
    <location>
        <begin position="127"/>
        <end position="162"/>
    </location>
</feature>
<keyword evidence="5" id="KW-0963">Cytoplasm</keyword>
<evidence type="ECO:0000259" key="9">
    <source>
        <dbReference type="Pfam" id="PF05191"/>
    </source>
</evidence>
<dbReference type="Proteomes" id="UP000178449">
    <property type="component" value="Unassembled WGS sequence"/>
</dbReference>
<comment type="caution">
    <text evidence="10">The sequence shown here is derived from an EMBL/GenBank/DDBJ whole genome shotgun (WGS) entry which is preliminary data.</text>
</comment>
<keyword evidence="3 5" id="KW-0547">Nucleotide-binding</keyword>
<evidence type="ECO:0000256" key="5">
    <source>
        <dbReference type="HAMAP-Rule" id="MF_00235"/>
    </source>
</evidence>
<keyword evidence="5 7" id="KW-0067">ATP-binding</keyword>
<dbReference type="GO" id="GO:0044209">
    <property type="term" value="P:AMP salvage"/>
    <property type="evidence" value="ECO:0007669"/>
    <property type="project" value="UniProtKB-UniRule"/>
</dbReference>
<dbReference type="Gene3D" id="3.40.50.300">
    <property type="entry name" value="P-loop containing nucleotide triphosphate hydrolases"/>
    <property type="match status" value="1"/>
</dbReference>
<feature type="region of interest" description="NMP" evidence="5">
    <location>
        <begin position="30"/>
        <end position="59"/>
    </location>
</feature>
<dbReference type="EMBL" id="MFNE01000046">
    <property type="protein sequence ID" value="OGG93678.1"/>
    <property type="molecule type" value="Genomic_DNA"/>
</dbReference>
<dbReference type="FunFam" id="3.40.50.300:FF:000106">
    <property type="entry name" value="Adenylate kinase mitochondrial"/>
    <property type="match status" value="1"/>
</dbReference>
<dbReference type="GO" id="GO:0004017">
    <property type="term" value="F:AMP kinase activity"/>
    <property type="evidence" value="ECO:0007669"/>
    <property type="project" value="UniProtKB-UniRule"/>
</dbReference>
<feature type="region of interest" description="Disordered" evidence="8">
    <location>
        <begin position="143"/>
        <end position="162"/>
    </location>
</feature>
<feature type="binding site" evidence="5">
    <location>
        <position position="127"/>
    </location>
    <ligand>
        <name>ATP</name>
        <dbReference type="ChEBI" id="CHEBI:30616"/>
    </ligand>
</feature>
<evidence type="ECO:0000256" key="2">
    <source>
        <dbReference type="ARBA" id="ARBA00022727"/>
    </source>
</evidence>
<feature type="binding site" evidence="5">
    <location>
        <begin position="85"/>
        <end position="88"/>
    </location>
    <ligand>
        <name>AMP</name>
        <dbReference type="ChEBI" id="CHEBI:456215"/>
    </ligand>
</feature>
<feature type="region of interest" description="LID" evidence="5">
    <location>
        <begin position="126"/>
        <end position="163"/>
    </location>
</feature>
<dbReference type="GO" id="GO:0005524">
    <property type="term" value="F:ATP binding"/>
    <property type="evidence" value="ECO:0007669"/>
    <property type="project" value="UniProtKB-UniRule"/>
</dbReference>
<comment type="subunit">
    <text evidence="5 7">Monomer.</text>
</comment>
<gene>
    <name evidence="5" type="primary">adk</name>
    <name evidence="10" type="ORF">A2527_11180</name>
</gene>
<dbReference type="AlphaFoldDB" id="A0A1F6G6E1"/>
<name>A0A1F6G6E1_9PROT</name>
<dbReference type="InterPro" id="IPR027417">
    <property type="entry name" value="P-loop_NTPase"/>
</dbReference>
<dbReference type="InterPro" id="IPR006259">
    <property type="entry name" value="Adenyl_kin_sub"/>
</dbReference>
<dbReference type="Pfam" id="PF05191">
    <property type="entry name" value="ADK_lid"/>
    <property type="match status" value="1"/>
</dbReference>
<dbReference type="UniPathway" id="UPA00588">
    <property type="reaction ID" value="UER00649"/>
</dbReference>
<comment type="pathway">
    <text evidence="5">Purine metabolism; AMP biosynthesis via salvage pathway; AMP from ADP: step 1/1.</text>
</comment>
<evidence type="ECO:0000256" key="6">
    <source>
        <dbReference type="RuleBase" id="RU003330"/>
    </source>
</evidence>
<evidence type="ECO:0000256" key="7">
    <source>
        <dbReference type="RuleBase" id="RU003331"/>
    </source>
</evidence>
<keyword evidence="4 5" id="KW-0418">Kinase</keyword>
<dbReference type="CDD" id="cd01428">
    <property type="entry name" value="ADK"/>
    <property type="match status" value="1"/>
</dbReference>
<dbReference type="SUPFAM" id="SSF52540">
    <property type="entry name" value="P-loop containing nucleoside triphosphate hydrolases"/>
    <property type="match status" value="1"/>
</dbReference>
<dbReference type="InterPro" id="IPR000850">
    <property type="entry name" value="Adenylat/UMP-CMP_kin"/>
</dbReference>
<feature type="binding site" evidence="5">
    <location>
        <position position="31"/>
    </location>
    <ligand>
        <name>AMP</name>
        <dbReference type="ChEBI" id="CHEBI:456215"/>
    </ligand>
</feature>
<evidence type="ECO:0000313" key="10">
    <source>
        <dbReference type="EMBL" id="OGG93678.1"/>
    </source>
</evidence>
<feature type="binding site" evidence="5">
    <location>
        <position position="92"/>
    </location>
    <ligand>
        <name>AMP</name>
        <dbReference type="ChEBI" id="CHEBI:456215"/>
    </ligand>
</feature>
<dbReference type="Pfam" id="PF00406">
    <property type="entry name" value="ADK"/>
    <property type="match status" value="1"/>
</dbReference>
<accession>A0A1F6G6E1</accession>
<evidence type="ECO:0000256" key="3">
    <source>
        <dbReference type="ARBA" id="ARBA00022741"/>
    </source>
</evidence>
<dbReference type="HAMAP" id="MF_00235">
    <property type="entry name" value="Adenylate_kinase_Adk"/>
    <property type="match status" value="1"/>
</dbReference>
<dbReference type="EC" id="2.7.4.3" evidence="5 7"/>
<keyword evidence="2 5" id="KW-0545">Nucleotide biosynthesis</keyword>
<reference evidence="10 11" key="1">
    <citation type="journal article" date="2016" name="Nat. Commun.">
        <title>Thousands of microbial genomes shed light on interconnected biogeochemical processes in an aquifer system.</title>
        <authorList>
            <person name="Anantharaman K."/>
            <person name="Brown C.T."/>
            <person name="Hug L.A."/>
            <person name="Sharon I."/>
            <person name="Castelle C.J."/>
            <person name="Probst A.J."/>
            <person name="Thomas B.C."/>
            <person name="Singh A."/>
            <person name="Wilkins M.J."/>
            <person name="Karaoz U."/>
            <person name="Brodie E.L."/>
            <person name="Williams K.H."/>
            <person name="Hubbard S.S."/>
            <person name="Banfield J.F."/>
        </authorList>
    </citation>
    <scope>NUCLEOTIDE SEQUENCE [LARGE SCALE GENOMIC DNA]</scope>
</reference>
<feature type="binding site" evidence="5">
    <location>
        <position position="130"/>
    </location>
    <ligand>
        <name>Zn(2+)</name>
        <dbReference type="ChEBI" id="CHEBI:29105"/>
        <note>structural</note>
    </ligand>
</feature>
<comment type="domain">
    <text evidence="5">Consists of three domains, a large central CORE domain and two small peripheral domains, NMPbind and LID, which undergo movements during catalysis. The LID domain closes over the site of phosphoryl transfer upon ATP binding. Assembling and dissambling the active center during each catalytic cycle provides an effective means to prevent ATP hydrolysis. Some bacteria have evolved a zinc-coordinating structure that stabilizes the LID domain.</text>
</comment>
<feature type="binding site" evidence="5">
    <location>
        <position position="153"/>
    </location>
    <ligand>
        <name>Zn(2+)</name>
        <dbReference type="ChEBI" id="CHEBI:29105"/>
        <note>structural</note>
    </ligand>
</feature>
<dbReference type="NCBIfam" id="NF011100">
    <property type="entry name" value="PRK14527.1"/>
    <property type="match status" value="1"/>
</dbReference>
<keyword evidence="1 5" id="KW-0808">Transferase</keyword>
<feature type="binding site" evidence="5">
    <location>
        <position position="160"/>
    </location>
    <ligand>
        <name>AMP</name>
        <dbReference type="ChEBI" id="CHEBI:456215"/>
    </ligand>
</feature>
<feature type="binding site" evidence="5">
    <location>
        <begin position="57"/>
        <end position="59"/>
    </location>
    <ligand>
        <name>AMP</name>
        <dbReference type="ChEBI" id="CHEBI:456215"/>
    </ligand>
</feature>
<dbReference type="InterPro" id="IPR033690">
    <property type="entry name" value="Adenylat_kinase_CS"/>
</dbReference>
<dbReference type="STRING" id="1817772.A2527_11180"/>
<comment type="caution">
    <text evidence="5">Lacks conserved residue(s) required for the propagation of feature annotation.</text>
</comment>
<dbReference type="PRINTS" id="PR00094">
    <property type="entry name" value="ADENYLTKNASE"/>
</dbReference>
<keyword evidence="5" id="KW-0479">Metal-binding</keyword>
<dbReference type="NCBIfam" id="NF001380">
    <property type="entry name" value="PRK00279.1-2"/>
    <property type="match status" value="1"/>
</dbReference>
<comment type="catalytic activity">
    <reaction evidence="5 7">
        <text>AMP + ATP = 2 ADP</text>
        <dbReference type="Rhea" id="RHEA:12973"/>
        <dbReference type="ChEBI" id="CHEBI:30616"/>
        <dbReference type="ChEBI" id="CHEBI:456215"/>
        <dbReference type="ChEBI" id="CHEBI:456216"/>
        <dbReference type="EC" id="2.7.4.3"/>
    </reaction>
</comment>
<evidence type="ECO:0000313" key="11">
    <source>
        <dbReference type="Proteomes" id="UP000178449"/>
    </source>
</evidence>
<dbReference type="InterPro" id="IPR007862">
    <property type="entry name" value="Adenylate_kinase_lid-dom"/>
</dbReference>
<feature type="binding site" evidence="5">
    <location>
        <begin position="10"/>
        <end position="15"/>
    </location>
    <ligand>
        <name>ATP</name>
        <dbReference type="ChEBI" id="CHEBI:30616"/>
    </ligand>
</feature>
<evidence type="ECO:0000256" key="4">
    <source>
        <dbReference type="ARBA" id="ARBA00022777"/>
    </source>
</evidence>
<dbReference type="NCBIfam" id="TIGR01351">
    <property type="entry name" value="adk"/>
    <property type="match status" value="1"/>
</dbReference>
<comment type="function">
    <text evidence="5">Catalyzes the reversible transfer of the terminal phosphate group between ATP and AMP. Plays an important role in cellular energy homeostasis and in adenine nucleotide metabolism.</text>
</comment>
<feature type="binding site" evidence="5">
    <location>
        <position position="199"/>
    </location>
    <ligand>
        <name>ATP</name>
        <dbReference type="ChEBI" id="CHEBI:30616"/>
    </ligand>
</feature>
<dbReference type="PROSITE" id="PS00113">
    <property type="entry name" value="ADENYLATE_KINASE"/>
    <property type="match status" value="1"/>
</dbReference>
<organism evidence="10 11">
    <name type="scientific">Candidatus Lambdaproteobacteria bacterium RIFOXYD2_FULL_50_16</name>
    <dbReference type="NCBI Taxonomy" id="1817772"/>
    <lineage>
        <taxon>Bacteria</taxon>
        <taxon>Pseudomonadati</taxon>
        <taxon>Pseudomonadota</taxon>
        <taxon>Candidatus Lambdaproteobacteria</taxon>
    </lineage>
</organism>
<evidence type="ECO:0000256" key="8">
    <source>
        <dbReference type="SAM" id="MobiDB-lite"/>
    </source>
</evidence>
<feature type="binding site" evidence="5">
    <location>
        <position position="133"/>
    </location>
    <ligand>
        <name>Zn(2+)</name>
        <dbReference type="ChEBI" id="CHEBI:29105"/>
        <note>structural</note>
    </ligand>
</feature>
<feature type="binding site" evidence="5">
    <location>
        <position position="36"/>
    </location>
    <ligand>
        <name>AMP</name>
        <dbReference type="ChEBI" id="CHEBI:456215"/>
    </ligand>
</feature>
<dbReference type="PANTHER" id="PTHR23359">
    <property type="entry name" value="NUCLEOTIDE KINASE"/>
    <property type="match status" value="1"/>
</dbReference>
<comment type="subcellular location">
    <subcellularLocation>
        <location evidence="5 7">Cytoplasm</location>
    </subcellularLocation>
</comment>
<proteinExistence type="inferred from homology"/>
<sequence length="214" mass="23629">MRIVFFGAPGSGKGTQSKRTGATLLIPQLSTGDMLRAAIKDKTALGAKAQSYMDQGQLVPDDLILGLIHQRIKASDCHEGYILDGFPRTLVQAEALDEMLAKEDQSLERVIYLEIDPELVVARLKGRRVCSLCGEEYHVDHRPPQKPGFCDKDGAPLAQRPDDQEKSIRVRLEAYHNQTAPLAQYYAKDGRLASVHAEGDIDEISLRILNALGH</sequence>
<comment type="similarity">
    <text evidence="5 6">Belongs to the adenylate kinase family.</text>
</comment>
<keyword evidence="5" id="KW-0862">Zinc</keyword>